<keyword evidence="1" id="KW-0175">Coiled coil</keyword>
<dbReference type="InterPro" id="IPR018534">
    <property type="entry name" value="Tet_reg_excision_RteC"/>
</dbReference>
<keyword evidence="3" id="KW-1185">Reference proteome</keyword>
<reference evidence="2 3" key="1">
    <citation type="submission" date="2016-10" db="EMBL/GenBank/DDBJ databases">
        <title>Lutibacter sp. LPB0138, isolated from marine gastropod.</title>
        <authorList>
            <person name="Kim E."/>
            <person name="Yi H."/>
        </authorList>
    </citation>
    <scope>NUCLEOTIDE SEQUENCE [LARGE SCALE GENOMIC DNA]</scope>
    <source>
        <strain evidence="2 3">LPB0138</strain>
    </source>
</reference>
<gene>
    <name evidence="2" type="ORF">LPB138_05440</name>
</gene>
<evidence type="ECO:0000313" key="2">
    <source>
        <dbReference type="EMBL" id="AOW20158.1"/>
    </source>
</evidence>
<evidence type="ECO:0000313" key="3">
    <source>
        <dbReference type="Proteomes" id="UP000176050"/>
    </source>
</evidence>
<dbReference type="AlphaFoldDB" id="A0A1D8P6H0"/>
<organism evidence="2 3">
    <name type="scientific">Urechidicola croceus</name>
    <dbReference type="NCBI Taxonomy" id="1850246"/>
    <lineage>
        <taxon>Bacteria</taxon>
        <taxon>Pseudomonadati</taxon>
        <taxon>Bacteroidota</taxon>
        <taxon>Flavobacteriia</taxon>
        <taxon>Flavobacteriales</taxon>
        <taxon>Flavobacteriaceae</taxon>
        <taxon>Urechidicola</taxon>
    </lineage>
</organism>
<sequence>MVFPTLKKLKKIEKIIEELDYNLDFLEKETEGAIEKAEEGIRITKRALAQIKTLFLKSNDISKNEEISFFKNSKPYVFSKLIYYVKLFNIESKRPRSSNKSQIKYFYNHIDKLQDYFNDNLEFYHYYRRGAQFLDEEYFIRGKIDLRLFPDSLSFFTDNKFSTSHDTTVATILAYDMLIVYLKREIDMLENKNTMETNYGTFKNQSKLFWTGNKTDLIELIYALHSSGVINSGTADIKELATAFEQMFKIELGDYYRTFLEIKSRKINQTKFIDKIKLALTNKIIESDE</sequence>
<proteinExistence type="predicted"/>
<name>A0A1D8P6H0_9FLAO</name>
<protein>
    <recommendedName>
        <fullName evidence="4">Tetracycline regulation of excision, RteC</fullName>
    </recommendedName>
</protein>
<dbReference type="STRING" id="1850246.LPB138_05440"/>
<dbReference type="Pfam" id="PF09357">
    <property type="entry name" value="RteC"/>
    <property type="match status" value="1"/>
</dbReference>
<evidence type="ECO:0000256" key="1">
    <source>
        <dbReference type="SAM" id="Coils"/>
    </source>
</evidence>
<accession>A0A1D8P6H0</accession>
<dbReference type="OrthoDB" id="790983at2"/>
<dbReference type="EMBL" id="CP017478">
    <property type="protein sequence ID" value="AOW20158.1"/>
    <property type="molecule type" value="Genomic_DNA"/>
</dbReference>
<dbReference type="Proteomes" id="UP000176050">
    <property type="component" value="Chromosome"/>
</dbReference>
<evidence type="ECO:0008006" key="4">
    <source>
        <dbReference type="Google" id="ProtNLM"/>
    </source>
</evidence>
<feature type="coiled-coil region" evidence="1">
    <location>
        <begin position="9"/>
        <end position="36"/>
    </location>
</feature>
<dbReference type="KEGG" id="lul:LPB138_05440"/>